<dbReference type="Proteomes" id="UP001446871">
    <property type="component" value="Unassembled WGS sequence"/>
</dbReference>
<name>A0ABR1V887_9PEZI</name>
<dbReference type="InterPro" id="IPR032675">
    <property type="entry name" value="LRR_dom_sf"/>
</dbReference>
<dbReference type="Gene3D" id="3.80.10.10">
    <property type="entry name" value="Ribonuclease Inhibitor"/>
    <property type="match status" value="1"/>
</dbReference>
<proteinExistence type="predicted"/>
<protein>
    <recommendedName>
        <fullName evidence="4">F-box domain-containing protein</fullName>
    </recommendedName>
</protein>
<keyword evidence="3" id="KW-1185">Reference proteome</keyword>
<gene>
    <name evidence="2" type="ORF">PG996_006520</name>
</gene>
<evidence type="ECO:0000313" key="2">
    <source>
        <dbReference type="EMBL" id="KAK8067408.1"/>
    </source>
</evidence>
<evidence type="ECO:0008006" key="4">
    <source>
        <dbReference type="Google" id="ProtNLM"/>
    </source>
</evidence>
<comment type="caution">
    <text evidence="2">The sequence shown here is derived from an EMBL/GenBank/DDBJ whole genome shotgun (WGS) entry which is preliminary data.</text>
</comment>
<evidence type="ECO:0000313" key="3">
    <source>
        <dbReference type="Proteomes" id="UP001446871"/>
    </source>
</evidence>
<accession>A0ABR1V887</accession>
<organism evidence="2 3">
    <name type="scientific">Apiospora saccharicola</name>
    <dbReference type="NCBI Taxonomy" id="335842"/>
    <lineage>
        <taxon>Eukaryota</taxon>
        <taxon>Fungi</taxon>
        <taxon>Dikarya</taxon>
        <taxon>Ascomycota</taxon>
        <taxon>Pezizomycotina</taxon>
        <taxon>Sordariomycetes</taxon>
        <taxon>Xylariomycetidae</taxon>
        <taxon>Amphisphaeriales</taxon>
        <taxon>Apiosporaceae</taxon>
        <taxon>Apiospora</taxon>
    </lineage>
</organism>
<feature type="region of interest" description="Disordered" evidence="1">
    <location>
        <begin position="506"/>
        <end position="535"/>
    </location>
</feature>
<reference evidence="2 3" key="1">
    <citation type="submission" date="2023-01" db="EMBL/GenBank/DDBJ databases">
        <title>Analysis of 21 Apiospora genomes using comparative genomics revels a genus with tremendous synthesis potential of carbohydrate active enzymes and secondary metabolites.</title>
        <authorList>
            <person name="Sorensen T."/>
        </authorList>
    </citation>
    <scope>NUCLEOTIDE SEQUENCE [LARGE SCALE GENOMIC DNA]</scope>
    <source>
        <strain evidence="2 3">CBS 83171</strain>
    </source>
</reference>
<feature type="compositionally biased region" description="Acidic residues" evidence="1">
    <location>
        <begin position="512"/>
        <end position="522"/>
    </location>
</feature>
<sequence>MGTDGEKGKMGWGSLGRLGPELISLVIDKFKIGENQNHSYRYLARGYTLELCNYYRLSQYATISRAWQHEVERRCFRSLDLYSAEDLAILSRLLSRCPGRRAYLSHINLSRLPKSMTPGRWSLHPLTFRADVAALLAVLHRCMPTPDVGVYRLDEVDFAWDHLPAFPEWTLLEDPSPEPLPSSRRVRELVIENHGVHPIAVAQFATAMPQLEVLWFAYYDPAIGRHKEQRDALVRSLNSLSGKLPRLKELNIRRAEDHCVSNHSLACQSLADDEGVDLVNEAVRKLARPTVEKLCLRNWLLSEDLLLNRRRDASAAANNTWPKLCDLELSNGVMAPNGKWYVTGQPSDVPSDPHQYPDTVAVMADMDIKAGMGTEPQGVGSARENGADLDHRWRQHIDDSTLSPLLETLAEAVTKHMPQLREVKFLVGGRYQDDNHGPQEPSLAVLYDERFADELKLWELERRGTFQQWDIPQSLRDAWKYSSDGQGVTVTDVGLRPGMEVEEVVAAANPSEGEEEEADAGDNDASSSEFEMEMD</sequence>
<dbReference type="EMBL" id="JAQQWM010000004">
    <property type="protein sequence ID" value="KAK8067408.1"/>
    <property type="molecule type" value="Genomic_DNA"/>
</dbReference>
<evidence type="ECO:0000256" key="1">
    <source>
        <dbReference type="SAM" id="MobiDB-lite"/>
    </source>
</evidence>